<organism evidence="3 4">
    <name type="scientific">Polyplosphaeria fusca</name>
    <dbReference type="NCBI Taxonomy" id="682080"/>
    <lineage>
        <taxon>Eukaryota</taxon>
        <taxon>Fungi</taxon>
        <taxon>Dikarya</taxon>
        <taxon>Ascomycota</taxon>
        <taxon>Pezizomycotina</taxon>
        <taxon>Dothideomycetes</taxon>
        <taxon>Pleosporomycetidae</taxon>
        <taxon>Pleosporales</taxon>
        <taxon>Tetraplosphaeriaceae</taxon>
        <taxon>Polyplosphaeria</taxon>
    </lineage>
</organism>
<accession>A0A9P4R5C3</accession>
<dbReference type="EMBL" id="ML996120">
    <property type="protein sequence ID" value="KAF2736999.1"/>
    <property type="molecule type" value="Genomic_DNA"/>
</dbReference>
<evidence type="ECO:0000313" key="4">
    <source>
        <dbReference type="Proteomes" id="UP000799444"/>
    </source>
</evidence>
<dbReference type="GO" id="GO:0003677">
    <property type="term" value="F:DNA binding"/>
    <property type="evidence" value="ECO:0007669"/>
    <property type="project" value="UniProtKB-KW"/>
</dbReference>
<dbReference type="OrthoDB" id="5420958at2759"/>
<dbReference type="AlphaFoldDB" id="A0A9P4R5C3"/>
<evidence type="ECO:0000256" key="1">
    <source>
        <dbReference type="ARBA" id="ARBA00023125"/>
    </source>
</evidence>
<evidence type="ECO:0000259" key="2">
    <source>
        <dbReference type="PROSITE" id="PS51253"/>
    </source>
</evidence>
<comment type="caution">
    <text evidence="3">The sequence shown here is derived from an EMBL/GenBank/DDBJ whole genome shotgun (WGS) entry which is preliminary data.</text>
</comment>
<keyword evidence="4" id="KW-1185">Reference proteome</keyword>
<protein>
    <recommendedName>
        <fullName evidence="2">HTH CENPB-type domain-containing protein</fullName>
    </recommendedName>
</protein>
<sequence length="141" mass="16189">MDRASQVLAQGLPPDVSQTWAALAEHGNVPLHTLYYRAHGRPSMGEKAQRQQYLTPEEEKGFVAILLLMSDLGQPVRIKHLPSLAFTLARHRSATTNSPMKPPGKNWARAFEKRHPELRARRVKAIDWKRHERNIYDKVIH</sequence>
<name>A0A9P4R5C3_9PLEO</name>
<feature type="domain" description="HTH CENPB-type" evidence="2">
    <location>
        <begin position="46"/>
        <end position="121"/>
    </location>
</feature>
<dbReference type="PROSITE" id="PS51253">
    <property type="entry name" value="HTH_CENPB"/>
    <property type="match status" value="1"/>
</dbReference>
<gene>
    <name evidence="3" type="ORF">EJ04DRAFT_414878</name>
</gene>
<dbReference type="Proteomes" id="UP000799444">
    <property type="component" value="Unassembled WGS sequence"/>
</dbReference>
<keyword evidence="1" id="KW-0238">DNA-binding</keyword>
<dbReference type="InterPro" id="IPR006600">
    <property type="entry name" value="HTH_CenpB_DNA-bd_dom"/>
</dbReference>
<evidence type="ECO:0000313" key="3">
    <source>
        <dbReference type="EMBL" id="KAF2736999.1"/>
    </source>
</evidence>
<proteinExistence type="predicted"/>
<feature type="non-terminal residue" evidence="3">
    <location>
        <position position="141"/>
    </location>
</feature>
<reference evidence="3" key="1">
    <citation type="journal article" date="2020" name="Stud. Mycol.">
        <title>101 Dothideomycetes genomes: a test case for predicting lifestyles and emergence of pathogens.</title>
        <authorList>
            <person name="Haridas S."/>
            <person name="Albert R."/>
            <person name="Binder M."/>
            <person name="Bloem J."/>
            <person name="Labutti K."/>
            <person name="Salamov A."/>
            <person name="Andreopoulos B."/>
            <person name="Baker S."/>
            <person name="Barry K."/>
            <person name="Bills G."/>
            <person name="Bluhm B."/>
            <person name="Cannon C."/>
            <person name="Castanera R."/>
            <person name="Culley D."/>
            <person name="Daum C."/>
            <person name="Ezra D."/>
            <person name="Gonzalez J."/>
            <person name="Henrissat B."/>
            <person name="Kuo A."/>
            <person name="Liang C."/>
            <person name="Lipzen A."/>
            <person name="Lutzoni F."/>
            <person name="Magnuson J."/>
            <person name="Mondo S."/>
            <person name="Nolan M."/>
            <person name="Ohm R."/>
            <person name="Pangilinan J."/>
            <person name="Park H.-J."/>
            <person name="Ramirez L."/>
            <person name="Alfaro M."/>
            <person name="Sun H."/>
            <person name="Tritt A."/>
            <person name="Yoshinaga Y."/>
            <person name="Zwiers L.-H."/>
            <person name="Turgeon B."/>
            <person name="Goodwin S."/>
            <person name="Spatafora J."/>
            <person name="Crous P."/>
            <person name="Grigoriev I."/>
        </authorList>
    </citation>
    <scope>NUCLEOTIDE SEQUENCE</scope>
    <source>
        <strain evidence="3">CBS 125425</strain>
    </source>
</reference>